<evidence type="ECO:0000256" key="4">
    <source>
        <dbReference type="ARBA" id="ARBA00023136"/>
    </source>
</evidence>
<dbReference type="InterPro" id="IPR032808">
    <property type="entry name" value="DoxX"/>
</dbReference>
<evidence type="ECO:0000256" key="5">
    <source>
        <dbReference type="SAM" id="Phobius"/>
    </source>
</evidence>
<name>A0A7M4DS05_9MICO</name>
<feature type="transmembrane region" description="Helical" evidence="5">
    <location>
        <begin position="68"/>
        <end position="86"/>
    </location>
</feature>
<keyword evidence="4 5" id="KW-0472">Membrane</keyword>
<reference evidence="6 7" key="1">
    <citation type="submission" date="2019-11" db="EMBL/GenBank/DDBJ databases">
        <authorList>
            <person name="Criscuolo A."/>
        </authorList>
    </citation>
    <scope>NUCLEOTIDE SEQUENCE [LARGE SCALE GENOMIC DNA]</scope>
    <source>
        <strain evidence="6">CIP111667</strain>
    </source>
</reference>
<evidence type="ECO:0000256" key="3">
    <source>
        <dbReference type="ARBA" id="ARBA00022989"/>
    </source>
</evidence>
<sequence>MEPVIVLVGVTGVLLVIGRVGVRPLRRPAVALRGGLAAMFLLTGGSHFVGMRPEMIAMVPDWVPAPEFVVTLTGLAEIAGAIGLLWPRTVAAAASCLTLLLVVMFPANVHLALSGGPLPWWDELLPRTIAQLVFLAATTTVAVDAWRRHSRGLRRRDEDVREPDAVRTGAR</sequence>
<accession>A0A7M4DS05</accession>
<comment type="caution">
    <text evidence="6">The sequence shown here is derived from an EMBL/GenBank/DDBJ whole genome shotgun (WGS) entry which is preliminary data.</text>
</comment>
<protein>
    <recommendedName>
        <fullName evidence="8">DoxX family protein</fullName>
    </recommendedName>
</protein>
<organism evidence="6 7">
    <name type="scientific">Occultella aeris</name>
    <dbReference type="NCBI Taxonomy" id="2761496"/>
    <lineage>
        <taxon>Bacteria</taxon>
        <taxon>Bacillati</taxon>
        <taxon>Actinomycetota</taxon>
        <taxon>Actinomycetes</taxon>
        <taxon>Micrococcales</taxon>
        <taxon>Ruaniaceae</taxon>
        <taxon>Occultella</taxon>
    </lineage>
</organism>
<dbReference type="RefSeq" id="WP_156743512.1">
    <property type="nucleotide sequence ID" value="NZ_CACRYJ010000068.1"/>
</dbReference>
<evidence type="ECO:0000256" key="1">
    <source>
        <dbReference type="ARBA" id="ARBA00004141"/>
    </source>
</evidence>
<evidence type="ECO:0000313" key="7">
    <source>
        <dbReference type="Proteomes" id="UP000419743"/>
    </source>
</evidence>
<keyword evidence="2 5" id="KW-0812">Transmembrane</keyword>
<feature type="transmembrane region" description="Helical" evidence="5">
    <location>
        <begin position="6"/>
        <end position="22"/>
    </location>
</feature>
<dbReference type="AlphaFoldDB" id="A0A7M4DS05"/>
<evidence type="ECO:0000256" key="2">
    <source>
        <dbReference type="ARBA" id="ARBA00022692"/>
    </source>
</evidence>
<dbReference type="GO" id="GO:0016020">
    <property type="term" value="C:membrane"/>
    <property type="evidence" value="ECO:0007669"/>
    <property type="project" value="UniProtKB-SubCell"/>
</dbReference>
<dbReference type="Proteomes" id="UP000419743">
    <property type="component" value="Unassembled WGS sequence"/>
</dbReference>
<keyword evidence="7" id="KW-1185">Reference proteome</keyword>
<evidence type="ECO:0000313" key="6">
    <source>
        <dbReference type="EMBL" id="VZO40249.1"/>
    </source>
</evidence>
<dbReference type="Pfam" id="PF13564">
    <property type="entry name" value="DoxX_2"/>
    <property type="match status" value="1"/>
</dbReference>
<dbReference type="EMBL" id="CACRYJ010000068">
    <property type="protein sequence ID" value="VZO40249.1"/>
    <property type="molecule type" value="Genomic_DNA"/>
</dbReference>
<feature type="transmembrane region" description="Helical" evidence="5">
    <location>
        <begin position="29"/>
        <end position="48"/>
    </location>
</feature>
<keyword evidence="3 5" id="KW-1133">Transmembrane helix</keyword>
<feature type="transmembrane region" description="Helical" evidence="5">
    <location>
        <begin position="129"/>
        <end position="146"/>
    </location>
</feature>
<gene>
    <name evidence="6" type="ORF">HALOF300_04952</name>
</gene>
<comment type="subcellular location">
    <subcellularLocation>
        <location evidence="1">Membrane</location>
        <topology evidence="1">Multi-pass membrane protein</topology>
    </subcellularLocation>
</comment>
<evidence type="ECO:0008006" key="8">
    <source>
        <dbReference type="Google" id="ProtNLM"/>
    </source>
</evidence>
<proteinExistence type="predicted"/>
<dbReference type="PANTHER" id="PTHR36974">
    <property type="entry name" value="MEMBRANE PROTEIN-RELATED"/>
    <property type="match status" value="1"/>
</dbReference>
<dbReference type="PANTHER" id="PTHR36974:SF1">
    <property type="entry name" value="DOXX FAMILY MEMBRANE PROTEIN"/>
    <property type="match status" value="1"/>
</dbReference>
<feature type="transmembrane region" description="Helical" evidence="5">
    <location>
        <begin position="91"/>
        <end position="109"/>
    </location>
</feature>